<evidence type="ECO:0000313" key="1">
    <source>
        <dbReference type="EMBL" id="MCP2731597.1"/>
    </source>
</evidence>
<dbReference type="EMBL" id="JAMZMM010000357">
    <property type="protein sequence ID" value="MCP2731597.1"/>
    <property type="molecule type" value="Genomic_DNA"/>
</dbReference>
<gene>
    <name evidence="1" type="ORF">NJ959_24520</name>
</gene>
<reference evidence="1" key="1">
    <citation type="submission" date="2022-06" db="EMBL/GenBank/DDBJ databases">
        <title>New cyanobacteria of genus Symplocastrum in benthos of Lake Baikal.</title>
        <authorList>
            <person name="Sorokovikova E."/>
            <person name="Tikhonova I."/>
            <person name="Krasnopeev A."/>
            <person name="Evseev P."/>
            <person name="Gladkikh A."/>
            <person name="Belykh O."/>
        </authorList>
    </citation>
    <scope>NUCLEOTIDE SEQUENCE</scope>
    <source>
        <strain evidence="1">BBK-W-15</strain>
    </source>
</reference>
<sequence>MSFHDSAQAEFVCVAAISNRQGLLQLVQDLSYIRSPILYQIHHPTYPHPLPSFLPITAFLNLVRGEGWEEPEVTG</sequence>
<comment type="caution">
    <text evidence="1">The sequence shown here is derived from an EMBL/GenBank/DDBJ whole genome shotgun (WGS) entry which is preliminary data.</text>
</comment>
<name>A0AAE3KUJ7_9CYAN</name>
<dbReference type="AlphaFoldDB" id="A0AAE3KUJ7"/>
<organism evidence="1 2">
    <name type="scientific">Limnofasciculus baicalensis BBK-W-15</name>
    <dbReference type="NCBI Taxonomy" id="2699891"/>
    <lineage>
        <taxon>Bacteria</taxon>
        <taxon>Bacillati</taxon>
        <taxon>Cyanobacteriota</taxon>
        <taxon>Cyanophyceae</taxon>
        <taxon>Coleofasciculales</taxon>
        <taxon>Coleofasciculaceae</taxon>
        <taxon>Limnofasciculus</taxon>
        <taxon>Limnofasciculus baicalensis</taxon>
    </lineage>
</organism>
<evidence type="ECO:0000313" key="2">
    <source>
        <dbReference type="Proteomes" id="UP001204953"/>
    </source>
</evidence>
<dbReference type="Proteomes" id="UP001204953">
    <property type="component" value="Unassembled WGS sequence"/>
</dbReference>
<dbReference type="RefSeq" id="WP_254014331.1">
    <property type="nucleotide sequence ID" value="NZ_JAMZMM010000357.1"/>
</dbReference>
<accession>A0AAE3KUJ7</accession>
<protein>
    <submittedName>
        <fullName evidence="1">Uncharacterized protein</fullName>
    </submittedName>
</protein>
<proteinExistence type="predicted"/>
<keyword evidence="2" id="KW-1185">Reference proteome</keyword>